<dbReference type="SMART" id="SM00320">
    <property type="entry name" value="WD40"/>
    <property type="match status" value="3"/>
</dbReference>
<accession>A0A367KIZ1</accession>
<evidence type="ECO:0000256" key="1">
    <source>
        <dbReference type="ARBA" id="ARBA00022574"/>
    </source>
</evidence>
<evidence type="ECO:0000313" key="3">
    <source>
        <dbReference type="EMBL" id="RCI02193.1"/>
    </source>
</evidence>
<protein>
    <submittedName>
        <fullName evidence="3">Uncharacterized protein</fullName>
    </submittedName>
</protein>
<dbReference type="InterPro" id="IPR052254">
    <property type="entry name" value="CUL4-DDB1_E3_ligase_receptor"/>
</dbReference>
<comment type="caution">
    <text evidence="3">The sequence shown here is derived from an EMBL/GenBank/DDBJ whole genome shotgun (WGS) entry which is preliminary data.</text>
</comment>
<proteinExistence type="predicted"/>
<dbReference type="Gene3D" id="2.130.10.10">
    <property type="entry name" value="YVTN repeat-like/Quinoprotein amine dehydrogenase"/>
    <property type="match status" value="1"/>
</dbReference>
<dbReference type="PANTHER" id="PTHR44472:SF1">
    <property type="entry name" value="DDB1 AND CUL4 ASSOCIATED FACTOR 4"/>
    <property type="match status" value="1"/>
</dbReference>
<dbReference type="EMBL" id="PJQM01001492">
    <property type="protein sequence ID" value="RCI02193.1"/>
    <property type="molecule type" value="Genomic_DNA"/>
</dbReference>
<dbReference type="InterPro" id="IPR036322">
    <property type="entry name" value="WD40_repeat_dom_sf"/>
</dbReference>
<reference evidence="3 4" key="1">
    <citation type="journal article" date="2018" name="G3 (Bethesda)">
        <title>Phylogenetic and Phylogenomic Definition of Rhizopus Species.</title>
        <authorList>
            <person name="Gryganskyi A.P."/>
            <person name="Golan J."/>
            <person name="Dolatabadi S."/>
            <person name="Mondo S."/>
            <person name="Robb S."/>
            <person name="Idnurm A."/>
            <person name="Muszewska A."/>
            <person name="Steczkiewicz K."/>
            <person name="Masonjones S."/>
            <person name="Liao H.L."/>
            <person name="Gajdeczka M.T."/>
            <person name="Anike F."/>
            <person name="Vuek A."/>
            <person name="Anishchenko I.M."/>
            <person name="Voigt K."/>
            <person name="de Hoog G.S."/>
            <person name="Smith M.E."/>
            <person name="Heitman J."/>
            <person name="Vilgalys R."/>
            <person name="Stajich J.E."/>
        </authorList>
    </citation>
    <scope>NUCLEOTIDE SEQUENCE [LARGE SCALE GENOMIC DNA]</scope>
    <source>
        <strain evidence="3 4">LSU 92-RS-03</strain>
    </source>
</reference>
<dbReference type="Proteomes" id="UP000253551">
    <property type="component" value="Unassembled WGS sequence"/>
</dbReference>
<dbReference type="SUPFAM" id="SSF50978">
    <property type="entry name" value="WD40 repeat-like"/>
    <property type="match status" value="1"/>
</dbReference>
<evidence type="ECO:0000256" key="2">
    <source>
        <dbReference type="ARBA" id="ARBA00022737"/>
    </source>
</evidence>
<gene>
    <name evidence="3" type="ORF">CU098_009235</name>
</gene>
<dbReference type="PANTHER" id="PTHR44472">
    <property type="entry name" value="DDB1- AND CUL4-ASSOCIATED FACTOR 4-RELATED"/>
    <property type="match status" value="1"/>
</dbReference>
<keyword evidence="4" id="KW-1185">Reference proteome</keyword>
<dbReference type="InterPro" id="IPR001680">
    <property type="entry name" value="WD40_rpt"/>
</dbReference>
<evidence type="ECO:0000313" key="4">
    <source>
        <dbReference type="Proteomes" id="UP000253551"/>
    </source>
</evidence>
<dbReference type="OrthoDB" id="128867at2759"/>
<dbReference type="GO" id="GO:0080008">
    <property type="term" value="C:Cul4-RING E3 ubiquitin ligase complex"/>
    <property type="evidence" value="ECO:0007669"/>
    <property type="project" value="TreeGrafter"/>
</dbReference>
<dbReference type="Pfam" id="PF00400">
    <property type="entry name" value="WD40"/>
    <property type="match status" value="1"/>
</dbReference>
<dbReference type="AlphaFoldDB" id="A0A367KIZ1"/>
<organism evidence="3 4">
    <name type="scientific">Rhizopus stolonifer</name>
    <name type="common">Rhizopus nigricans</name>
    <dbReference type="NCBI Taxonomy" id="4846"/>
    <lineage>
        <taxon>Eukaryota</taxon>
        <taxon>Fungi</taxon>
        <taxon>Fungi incertae sedis</taxon>
        <taxon>Mucoromycota</taxon>
        <taxon>Mucoromycotina</taxon>
        <taxon>Mucoromycetes</taxon>
        <taxon>Mucorales</taxon>
        <taxon>Mucorineae</taxon>
        <taxon>Rhizopodaceae</taxon>
        <taxon>Rhizopus</taxon>
    </lineage>
</organism>
<dbReference type="STRING" id="4846.A0A367KIZ1"/>
<dbReference type="InterPro" id="IPR015943">
    <property type="entry name" value="WD40/YVTN_repeat-like_dom_sf"/>
</dbReference>
<keyword evidence="2" id="KW-0677">Repeat</keyword>
<keyword evidence="1" id="KW-0853">WD repeat</keyword>
<sequence length="432" mass="48977">MSFEIPGYFLDLKTKKYYKITPTGPYSMSELKKRLLEEEEASKINLKRPRPPPTLTELLRKRAAGIPYKWSLSILLTRLRHSSTILLNENCRDPKAIFTTDGCIWLASKSGLYQLGYQLNPCFQIWTRINTILFRGLVNTIYCSSSPEEYTLLIGTSLGQLKKIVVPKKAELSPEEIQQLMSPTTIPADGPLLVHFPGGPRNEDIKAEFQTRNDTIWSVAVDDKHSRILVGCEQQLCLLSYHLKHIQYKKTRSAVFVIQLSKYRSSALVGLRNGRVLSYDLRNTKLNDRLLLTASSSVTRLVELDENVLLSVCLNGSIDIWDVKAPKKPIHSFRGHVNEASHGLAFDIDLKNKLLLVAGNDRRVRIWSFSESMPIWTSEVFNSLITSAKLSIDSSEKQSNWPLYPISKHLNPGVLIFTLEGNVPAVKYYSIL</sequence>
<name>A0A367KIZ1_RHIST</name>